<reference evidence="1 2" key="1">
    <citation type="submission" date="2018-02" db="EMBL/GenBank/DDBJ databases">
        <title>Draft genome sequences of Elsinoe sp., causing black scab on jojoba.</title>
        <authorList>
            <person name="Stodart B."/>
            <person name="Jeffress S."/>
            <person name="Ash G."/>
            <person name="Arun Chinnappa K."/>
        </authorList>
    </citation>
    <scope>NUCLEOTIDE SEQUENCE [LARGE SCALE GENOMIC DNA]</scope>
    <source>
        <strain evidence="1 2">Hillstone_2</strain>
    </source>
</reference>
<protein>
    <submittedName>
        <fullName evidence="1">Uncharacterized protein</fullName>
    </submittedName>
</protein>
<sequence length="144" mass="15296">MLQLLSEQHSRTRCPAVTPKSEYKDAAAAVRSTLDFRRNGAAAVRLFEKKSHSGGYFRFSAVLDHYLSTRQNCLHAITTFSVSAGIVGHVSSLVGRHIALNGVDNGGALAISGADVEGNAGGVFIGFAERGSRGIATFDLYLVL</sequence>
<dbReference type="Proteomes" id="UP000308133">
    <property type="component" value="Unassembled WGS sequence"/>
</dbReference>
<proteinExistence type="predicted"/>
<evidence type="ECO:0000313" key="2">
    <source>
        <dbReference type="Proteomes" id="UP000308133"/>
    </source>
</evidence>
<accession>A0A4U7AU07</accession>
<evidence type="ECO:0000313" key="1">
    <source>
        <dbReference type="EMBL" id="TKX19104.1"/>
    </source>
</evidence>
<gene>
    <name evidence="1" type="ORF">C1H76_8722</name>
</gene>
<dbReference type="EMBL" id="PTQR01000120">
    <property type="protein sequence ID" value="TKX19104.1"/>
    <property type="molecule type" value="Genomic_DNA"/>
</dbReference>
<dbReference type="AlphaFoldDB" id="A0A4U7AU07"/>
<organism evidence="1 2">
    <name type="scientific">Elsinoe australis</name>
    <dbReference type="NCBI Taxonomy" id="40998"/>
    <lineage>
        <taxon>Eukaryota</taxon>
        <taxon>Fungi</taxon>
        <taxon>Dikarya</taxon>
        <taxon>Ascomycota</taxon>
        <taxon>Pezizomycotina</taxon>
        <taxon>Dothideomycetes</taxon>
        <taxon>Dothideomycetidae</taxon>
        <taxon>Myriangiales</taxon>
        <taxon>Elsinoaceae</taxon>
        <taxon>Elsinoe</taxon>
    </lineage>
</organism>
<name>A0A4U7AU07_9PEZI</name>
<comment type="caution">
    <text evidence="1">The sequence shown here is derived from an EMBL/GenBank/DDBJ whole genome shotgun (WGS) entry which is preliminary data.</text>
</comment>